<dbReference type="GO" id="GO:0016616">
    <property type="term" value="F:oxidoreductase activity, acting on the CH-OH group of donors, NAD or NADP as acceptor"/>
    <property type="evidence" value="ECO:0007669"/>
    <property type="project" value="TreeGrafter"/>
</dbReference>
<organism evidence="1 2">
    <name type="scientific">Paraphaeosphaeria minitans</name>
    <dbReference type="NCBI Taxonomy" id="565426"/>
    <lineage>
        <taxon>Eukaryota</taxon>
        <taxon>Fungi</taxon>
        <taxon>Dikarya</taxon>
        <taxon>Ascomycota</taxon>
        <taxon>Pezizomycotina</taxon>
        <taxon>Dothideomycetes</taxon>
        <taxon>Pleosporomycetidae</taxon>
        <taxon>Pleosporales</taxon>
        <taxon>Massarineae</taxon>
        <taxon>Didymosphaeriaceae</taxon>
        <taxon>Paraphaeosphaeria</taxon>
    </lineage>
</organism>
<keyword evidence="2" id="KW-1185">Reference proteome</keyword>
<dbReference type="Gene3D" id="3.40.50.720">
    <property type="entry name" value="NAD(P)-binding Rossmann-like Domain"/>
    <property type="match status" value="1"/>
</dbReference>
<dbReference type="SUPFAM" id="SSF51735">
    <property type="entry name" value="NAD(P)-binding Rossmann-fold domains"/>
    <property type="match status" value="1"/>
</dbReference>
<proteinExistence type="predicted"/>
<reference evidence="1" key="1">
    <citation type="journal article" date="2020" name="Mol. Plant Microbe Interact.">
        <title>Genome Sequence of the Biocontrol Agent Coniothyrium minitans strain Conio (IMI 134523).</title>
        <authorList>
            <person name="Patel D."/>
            <person name="Shittu T.A."/>
            <person name="Baroncelli R."/>
            <person name="Muthumeenakshi S."/>
            <person name="Osborne T.H."/>
            <person name="Janganan T.K."/>
            <person name="Sreenivasaprasad S."/>
        </authorList>
    </citation>
    <scope>NUCLEOTIDE SEQUENCE</scope>
    <source>
        <strain evidence="1">Conio</strain>
    </source>
</reference>
<protein>
    <submittedName>
        <fullName evidence="1">Short-chain dehydrogenase</fullName>
    </submittedName>
</protein>
<dbReference type="PANTHER" id="PTHR45458">
    <property type="entry name" value="SHORT-CHAIN DEHYDROGENASE/REDUCTASE SDR"/>
    <property type="match status" value="1"/>
</dbReference>
<sequence>MVSWAITGATRGIGVSIPISSQRPQREMLTRPPLQLGFVKNLSTDSKNQVFALIRSLGTAGPLLELAAQRKNIHVIVTDISDPTKLDDAAAEVSKATAGSLDVLLLNAGSAGPDTAVLPPSAFHGKKEALDFEINESIKDNLLSNMYTINAFLHLIRSGAEKKVVFISSQSGNLDFTRRTGFSTLLGYSVSKAGMNMAMTKFAGELAPEGIKTLSLSPGWVDTDAAKAVTGDPEVRRFVLDMFHKVDAKVEGPAPVGEAVSDMLRVIGGLDEVDSGKFLTHHGDEEQWF</sequence>
<dbReference type="InterPro" id="IPR036291">
    <property type="entry name" value="NAD(P)-bd_dom_sf"/>
</dbReference>
<evidence type="ECO:0000313" key="2">
    <source>
        <dbReference type="Proteomes" id="UP000756921"/>
    </source>
</evidence>
<gene>
    <name evidence="1" type="ORF">PMIN01_02003</name>
</gene>
<dbReference type="Proteomes" id="UP000756921">
    <property type="component" value="Unassembled WGS sequence"/>
</dbReference>
<dbReference type="OrthoDB" id="7289984at2759"/>
<comment type="caution">
    <text evidence="1">The sequence shown here is derived from an EMBL/GenBank/DDBJ whole genome shotgun (WGS) entry which is preliminary data.</text>
</comment>
<dbReference type="Pfam" id="PF00106">
    <property type="entry name" value="adh_short"/>
    <property type="match status" value="1"/>
</dbReference>
<dbReference type="PANTHER" id="PTHR45458:SF3">
    <property type="entry name" value="CHAIN DEHYDROGENASE (ATSC), PUTATIVE-RELATED"/>
    <property type="match status" value="1"/>
</dbReference>
<name>A0A9P6GSC9_9PLEO</name>
<dbReference type="PRINTS" id="PR00081">
    <property type="entry name" value="GDHRDH"/>
</dbReference>
<dbReference type="AlphaFoldDB" id="A0A9P6GSC9"/>
<dbReference type="InterPro" id="IPR052184">
    <property type="entry name" value="SDR_enzymes"/>
</dbReference>
<accession>A0A9P6GSC9</accession>
<dbReference type="EMBL" id="WJXW01000002">
    <property type="protein sequence ID" value="KAF9739369.1"/>
    <property type="molecule type" value="Genomic_DNA"/>
</dbReference>
<evidence type="ECO:0000313" key="1">
    <source>
        <dbReference type="EMBL" id="KAF9739369.1"/>
    </source>
</evidence>
<dbReference type="InterPro" id="IPR002347">
    <property type="entry name" value="SDR_fam"/>
</dbReference>